<dbReference type="PANTHER" id="PTHR47170:SF2">
    <property type="entry name" value="MALONYL-COA:ACP TRANSACYLASE (MAT) DOMAIN-CONTAINING PROTEIN"/>
    <property type="match status" value="1"/>
</dbReference>
<evidence type="ECO:0000256" key="5">
    <source>
        <dbReference type="ARBA" id="ARBA00022679"/>
    </source>
</evidence>
<dbReference type="Proteomes" id="UP000326759">
    <property type="component" value="Unassembled WGS sequence"/>
</dbReference>
<evidence type="ECO:0000313" key="15">
    <source>
        <dbReference type="Proteomes" id="UP000326759"/>
    </source>
</evidence>
<dbReference type="OrthoDB" id="541883at2759"/>
<comment type="pathway">
    <text evidence="2">Lipid metabolism; fatty acid biosynthesis.</text>
</comment>
<dbReference type="InterPro" id="IPR016036">
    <property type="entry name" value="Malonyl_transacylase_ACP-bd"/>
</dbReference>
<keyword evidence="10" id="KW-0275">Fatty acid biosynthesis</keyword>
<dbReference type="InterPro" id="IPR014043">
    <property type="entry name" value="Acyl_transferase_dom"/>
</dbReference>
<evidence type="ECO:0000256" key="9">
    <source>
        <dbReference type="ARBA" id="ARBA00023128"/>
    </source>
</evidence>
<evidence type="ECO:0000256" key="3">
    <source>
        <dbReference type="ARBA" id="ARBA00013258"/>
    </source>
</evidence>
<organism evidence="14 15">
    <name type="scientific">Armadillidium nasatum</name>
    <dbReference type="NCBI Taxonomy" id="96803"/>
    <lineage>
        <taxon>Eukaryota</taxon>
        <taxon>Metazoa</taxon>
        <taxon>Ecdysozoa</taxon>
        <taxon>Arthropoda</taxon>
        <taxon>Crustacea</taxon>
        <taxon>Multicrustacea</taxon>
        <taxon>Malacostraca</taxon>
        <taxon>Eumalacostraca</taxon>
        <taxon>Peracarida</taxon>
        <taxon>Isopoda</taxon>
        <taxon>Oniscidea</taxon>
        <taxon>Crinocheta</taxon>
        <taxon>Armadillidiidae</taxon>
        <taxon>Armadillidium</taxon>
    </lineage>
</organism>
<keyword evidence="8" id="KW-0443">Lipid metabolism</keyword>
<feature type="domain" description="Malonyl-CoA:ACP transacylase (MAT)" evidence="13">
    <location>
        <begin position="73"/>
        <end position="357"/>
    </location>
</feature>
<keyword evidence="4" id="KW-0444">Lipid biosynthesis</keyword>
<keyword evidence="6" id="KW-0276">Fatty acid metabolism</keyword>
<dbReference type="InterPro" id="IPR052760">
    <property type="entry name" value="Mitochondrial_malonyltrans"/>
</dbReference>
<comment type="caution">
    <text evidence="14">The sequence shown here is derived from an EMBL/GenBank/DDBJ whole genome shotgun (WGS) entry which is preliminary data.</text>
</comment>
<dbReference type="InterPro" id="IPR016035">
    <property type="entry name" value="Acyl_Trfase/lysoPLipase"/>
</dbReference>
<proteinExistence type="inferred from homology"/>
<protein>
    <recommendedName>
        <fullName evidence="3">[acyl-carrier-protein] S-malonyltransferase</fullName>
        <ecNumber evidence="3">2.3.1.39</ecNumber>
    </recommendedName>
    <alternativeName>
        <fullName evidence="12">[Acyl-carrier-protein] malonyltransferase</fullName>
    </alternativeName>
</protein>
<evidence type="ECO:0000259" key="13">
    <source>
        <dbReference type="SMART" id="SM00827"/>
    </source>
</evidence>
<dbReference type="FunFam" id="3.30.70.250:FF:000005">
    <property type="entry name" value="Malonyl-CoA-acyl carrier protein transacylase, mitochondrial"/>
    <property type="match status" value="1"/>
</dbReference>
<dbReference type="SMART" id="SM00827">
    <property type="entry name" value="PKS_AT"/>
    <property type="match status" value="1"/>
</dbReference>
<evidence type="ECO:0000256" key="8">
    <source>
        <dbReference type="ARBA" id="ARBA00023098"/>
    </source>
</evidence>
<dbReference type="EC" id="2.3.1.39" evidence="3"/>
<accession>A0A5N5T2K7</accession>
<dbReference type="SUPFAM" id="SSF55048">
    <property type="entry name" value="Probable ACP-binding domain of malonyl-CoA ACP transacylase"/>
    <property type="match status" value="1"/>
</dbReference>
<comment type="subcellular location">
    <subcellularLocation>
        <location evidence="1">Mitochondrion</location>
    </subcellularLocation>
</comment>
<evidence type="ECO:0000256" key="1">
    <source>
        <dbReference type="ARBA" id="ARBA00004173"/>
    </source>
</evidence>
<dbReference type="PANTHER" id="PTHR47170">
    <property type="entry name" value="MALONYL-COA ACP TRANSACYLASE, ACP-BINDING"/>
    <property type="match status" value="1"/>
</dbReference>
<name>A0A5N5T2K7_9CRUS</name>
<evidence type="ECO:0000256" key="4">
    <source>
        <dbReference type="ARBA" id="ARBA00022516"/>
    </source>
</evidence>
<evidence type="ECO:0000256" key="7">
    <source>
        <dbReference type="ARBA" id="ARBA00022946"/>
    </source>
</evidence>
<evidence type="ECO:0000256" key="11">
    <source>
        <dbReference type="ARBA" id="ARBA00061523"/>
    </source>
</evidence>
<keyword evidence="7" id="KW-0809">Transit peptide</keyword>
<sequence>MNFGTYKMIRKISRSYLTGGKLLRRSFFTQFFRTSENKNNSFVTENASIKDLLDSSVVIEENKRISEEQKKKGMGKKLLHYPNVIDMYERASEILGYDILQISIDGPESQLTQTNYQQPAIFLASLAAVEKLREEDLEAVAMCEATTGFSVGEIAALTFAGSISFENAVQLVKIRAEAMQIASELHRSGMMTVFYGPDSKLSYACSVAKRYCETVGMEDVDCRVANYLFPHCKVIAGNEEALEFILKHKDDFKLKRFKRIDVSGAFHTDLMKPAAFAFQEALKNVFYNPSTNTRYIKHIKKQLTKQIYSPVRWEQTLHRIYERKENESYPRTFECGPGKSLCSILKMVNAKAHKFCYNI</sequence>
<dbReference type="AlphaFoldDB" id="A0A5N5T2K7"/>
<comment type="similarity">
    <text evidence="11">Belongs to the type II malonyltransferase family.</text>
</comment>
<evidence type="ECO:0000256" key="12">
    <source>
        <dbReference type="ARBA" id="ARBA00077751"/>
    </source>
</evidence>
<keyword evidence="9" id="KW-0496">Mitochondrion</keyword>
<evidence type="ECO:0000256" key="6">
    <source>
        <dbReference type="ARBA" id="ARBA00022832"/>
    </source>
</evidence>
<evidence type="ECO:0000256" key="2">
    <source>
        <dbReference type="ARBA" id="ARBA00005194"/>
    </source>
</evidence>
<dbReference type="InterPro" id="IPR001227">
    <property type="entry name" value="Ac_transferase_dom_sf"/>
</dbReference>
<dbReference type="GO" id="GO:0006633">
    <property type="term" value="P:fatty acid biosynthetic process"/>
    <property type="evidence" value="ECO:0007669"/>
    <property type="project" value="UniProtKB-UniPathway"/>
</dbReference>
<reference evidence="14 15" key="1">
    <citation type="journal article" date="2019" name="PLoS Biol.">
        <title>Sex chromosomes control vertical transmission of feminizing Wolbachia symbionts in an isopod.</title>
        <authorList>
            <person name="Becking T."/>
            <person name="Chebbi M.A."/>
            <person name="Giraud I."/>
            <person name="Moumen B."/>
            <person name="Laverre T."/>
            <person name="Caubet Y."/>
            <person name="Peccoud J."/>
            <person name="Gilbert C."/>
            <person name="Cordaux R."/>
        </authorList>
    </citation>
    <scope>NUCLEOTIDE SEQUENCE [LARGE SCALE GENOMIC DNA]</scope>
    <source>
        <strain evidence="14">ANa2</strain>
        <tissue evidence="14">Whole body excluding digestive tract and cuticle</tissue>
    </source>
</reference>
<dbReference type="SUPFAM" id="SSF52151">
    <property type="entry name" value="FabD/lysophospholipase-like"/>
    <property type="match status" value="1"/>
</dbReference>
<dbReference type="Gene3D" id="3.40.366.10">
    <property type="entry name" value="Malonyl-Coenzyme A Acyl Carrier Protein, domain 2"/>
    <property type="match status" value="1"/>
</dbReference>
<keyword evidence="5" id="KW-0808">Transferase</keyword>
<dbReference type="UniPathway" id="UPA00094"/>
<evidence type="ECO:0000313" key="14">
    <source>
        <dbReference type="EMBL" id="KAB7500751.1"/>
    </source>
</evidence>
<evidence type="ECO:0000256" key="10">
    <source>
        <dbReference type="ARBA" id="ARBA00023160"/>
    </source>
</evidence>
<gene>
    <name evidence="14" type="primary">beg</name>
    <name evidence="14" type="ORF">Anas_11107</name>
</gene>
<dbReference type="Gene3D" id="3.30.70.250">
    <property type="entry name" value="Malonyl-CoA ACP transacylase, ACP-binding"/>
    <property type="match status" value="1"/>
</dbReference>
<dbReference type="Pfam" id="PF00698">
    <property type="entry name" value="Acyl_transf_1"/>
    <property type="match status" value="1"/>
</dbReference>
<dbReference type="EMBL" id="SEYY01012797">
    <property type="protein sequence ID" value="KAB7500751.1"/>
    <property type="molecule type" value="Genomic_DNA"/>
</dbReference>
<keyword evidence="15" id="KW-1185">Reference proteome</keyword>
<dbReference type="GO" id="GO:0004314">
    <property type="term" value="F:[acyl-carrier-protein] S-malonyltransferase activity"/>
    <property type="evidence" value="ECO:0007669"/>
    <property type="project" value="UniProtKB-EC"/>
</dbReference>
<dbReference type="GO" id="GO:0005739">
    <property type="term" value="C:mitochondrion"/>
    <property type="evidence" value="ECO:0007669"/>
    <property type="project" value="UniProtKB-SubCell"/>
</dbReference>
<feature type="non-terminal residue" evidence="14">
    <location>
        <position position="359"/>
    </location>
</feature>